<dbReference type="InParanoid" id="A0A1X7UUJ4"/>
<proteinExistence type="predicted"/>
<protein>
    <submittedName>
        <fullName evidence="1">Uncharacterized protein</fullName>
    </submittedName>
</protein>
<dbReference type="AlphaFoldDB" id="A0A1X7UUJ4"/>
<sequence>SGPINSIIHNDYNLRSSGVTIAMNHAVAVQHVHIELLII</sequence>
<reference evidence="1" key="1">
    <citation type="submission" date="2017-05" db="UniProtKB">
        <authorList>
            <consortium name="EnsemblMetazoa"/>
        </authorList>
    </citation>
    <scope>IDENTIFICATION</scope>
</reference>
<name>A0A1X7UUJ4_AMPQE</name>
<organism evidence="1">
    <name type="scientific">Amphimedon queenslandica</name>
    <name type="common">Sponge</name>
    <dbReference type="NCBI Taxonomy" id="400682"/>
    <lineage>
        <taxon>Eukaryota</taxon>
        <taxon>Metazoa</taxon>
        <taxon>Porifera</taxon>
        <taxon>Demospongiae</taxon>
        <taxon>Heteroscleromorpha</taxon>
        <taxon>Haplosclerida</taxon>
        <taxon>Niphatidae</taxon>
        <taxon>Amphimedon</taxon>
    </lineage>
</organism>
<accession>A0A1X7UUJ4</accession>
<evidence type="ECO:0000313" key="1">
    <source>
        <dbReference type="EnsemblMetazoa" id="Aqu2.1.31189_001"/>
    </source>
</evidence>
<dbReference type="EnsemblMetazoa" id="Aqu2.1.31189_001">
    <property type="protein sequence ID" value="Aqu2.1.31189_001"/>
    <property type="gene ID" value="Aqu2.1.31189"/>
</dbReference>